<evidence type="ECO:0000313" key="3">
    <source>
        <dbReference type="Proteomes" id="UP001198893"/>
    </source>
</evidence>
<dbReference type="RefSeq" id="WP_117840898.1">
    <property type="nucleotide sequence ID" value="NZ_JAJEQW010000001.1"/>
</dbReference>
<reference evidence="2" key="3">
    <citation type="submission" date="2022-09" db="EMBL/GenBank/DDBJ databases">
        <authorList>
            <person name="Hitch T.C.A."/>
        </authorList>
    </citation>
    <scope>NUCLEOTIDE SEQUENCE</scope>
    <source>
        <strain evidence="2">Sanger_19</strain>
    </source>
</reference>
<evidence type="ECO:0000313" key="2">
    <source>
        <dbReference type="EMBL" id="MCU6717518.1"/>
    </source>
</evidence>
<comment type="caution">
    <text evidence="1">The sequence shown here is derived from an EMBL/GenBank/DDBJ whole genome shotgun (WGS) entry which is preliminary data.</text>
</comment>
<evidence type="ECO:0000313" key="1">
    <source>
        <dbReference type="EMBL" id="MCC2240818.1"/>
    </source>
</evidence>
<evidence type="ECO:0008006" key="5">
    <source>
        <dbReference type="Google" id="ProtNLM"/>
    </source>
</evidence>
<sequence length="135" mass="15209">MNISGIRPNAGFYDYNSIQNIRNAVEDTPVVKTAADAGASEQQQKDTLETPVRREQDFGAADYAAQYQPDRTYEMKGSESDIHSLDVEKALSDMHKDQVLQQYQFFVGENIEQSGIRQITATDTAKVRNVENFNL</sequence>
<dbReference type="EMBL" id="JAJEQW010000001">
    <property type="protein sequence ID" value="MCC2240818.1"/>
    <property type="molecule type" value="Genomic_DNA"/>
</dbReference>
<keyword evidence="4" id="KW-1185">Reference proteome</keyword>
<dbReference type="Proteomes" id="UP001209666">
    <property type="component" value="Unassembled WGS sequence"/>
</dbReference>
<dbReference type="EMBL" id="JAOQKI010000013">
    <property type="protein sequence ID" value="MCU6717518.1"/>
    <property type="molecule type" value="Genomic_DNA"/>
</dbReference>
<reference evidence="2 4" key="1">
    <citation type="journal article" date="2021" name="ISME Commun">
        <title>Automated analysis of genomic sequences facilitates high-throughput and comprehensive description of bacteria.</title>
        <authorList>
            <person name="Hitch T.C.A."/>
        </authorList>
    </citation>
    <scope>NUCLEOTIDE SEQUENCE [LARGE SCALE GENOMIC DNA]</scope>
    <source>
        <strain evidence="2 4">Sanger_19</strain>
    </source>
</reference>
<reference evidence="1" key="2">
    <citation type="submission" date="2021-10" db="EMBL/GenBank/DDBJ databases">
        <title>Anaerobic single-cell dispensing facilitates the cultivation of human gut bacteria.</title>
        <authorList>
            <person name="Afrizal A."/>
        </authorList>
    </citation>
    <scope>NUCLEOTIDE SEQUENCE</scope>
    <source>
        <strain evidence="1">CLA-AA-H204</strain>
    </source>
</reference>
<organism evidence="1 3">
    <name type="scientific">Roseburia amylophila</name>
    <dbReference type="NCBI Taxonomy" id="2981794"/>
    <lineage>
        <taxon>Bacteria</taxon>
        <taxon>Bacillati</taxon>
        <taxon>Bacillota</taxon>
        <taxon>Clostridia</taxon>
        <taxon>Lachnospirales</taxon>
        <taxon>Lachnospiraceae</taxon>
        <taxon>Roseburia</taxon>
    </lineage>
</organism>
<gene>
    <name evidence="1" type="ORF">LKD47_00700</name>
    <name evidence="2" type="ORF">OCV43_09540</name>
</gene>
<name>A0AAW4WEQ2_9FIRM</name>
<proteinExistence type="predicted"/>
<evidence type="ECO:0000313" key="4">
    <source>
        <dbReference type="Proteomes" id="UP001209666"/>
    </source>
</evidence>
<dbReference type="AlphaFoldDB" id="A0AAW4WEQ2"/>
<dbReference type="Proteomes" id="UP001198893">
    <property type="component" value="Unassembled WGS sequence"/>
</dbReference>
<protein>
    <recommendedName>
        <fullName evidence="5">DUF4885 domain-containing protein</fullName>
    </recommendedName>
</protein>
<accession>A0AAW4WEQ2</accession>